<dbReference type="EMBL" id="NEVL01000003">
    <property type="protein sequence ID" value="OZI35410.1"/>
    <property type="molecule type" value="Genomic_DNA"/>
</dbReference>
<gene>
    <name evidence="2" type="ORF">CEG14_09970</name>
</gene>
<dbReference type="InterPro" id="IPR050266">
    <property type="entry name" value="AB_hydrolase_sf"/>
</dbReference>
<dbReference type="InterPro" id="IPR029058">
    <property type="entry name" value="AB_hydrolase_fold"/>
</dbReference>
<dbReference type="PANTHER" id="PTHR43798">
    <property type="entry name" value="MONOACYLGLYCEROL LIPASE"/>
    <property type="match status" value="1"/>
</dbReference>
<accession>A0A261SF20</accession>
<dbReference type="Gene3D" id="3.40.50.1820">
    <property type="entry name" value="alpha/beta hydrolase"/>
    <property type="match status" value="1"/>
</dbReference>
<dbReference type="GO" id="GO:0016787">
    <property type="term" value="F:hydrolase activity"/>
    <property type="evidence" value="ECO:0007669"/>
    <property type="project" value="UniProtKB-KW"/>
</dbReference>
<name>A0A261SF20_9BORD</name>
<proteinExistence type="predicted"/>
<evidence type="ECO:0000313" key="3">
    <source>
        <dbReference type="Proteomes" id="UP000217005"/>
    </source>
</evidence>
<keyword evidence="2" id="KW-0378">Hydrolase</keyword>
<dbReference type="Pfam" id="PF12697">
    <property type="entry name" value="Abhydrolase_6"/>
    <property type="match status" value="1"/>
</dbReference>
<protein>
    <submittedName>
        <fullName evidence="2">Alpha/beta hydrolase</fullName>
    </submittedName>
</protein>
<dbReference type="InterPro" id="IPR000073">
    <property type="entry name" value="AB_hydrolase_1"/>
</dbReference>
<dbReference type="OrthoDB" id="9780765at2"/>
<dbReference type="AlphaFoldDB" id="A0A261SF20"/>
<dbReference type="RefSeq" id="WP_094826219.1">
    <property type="nucleotide sequence ID" value="NZ_NEVL01000003.1"/>
</dbReference>
<dbReference type="SUPFAM" id="SSF53474">
    <property type="entry name" value="alpha/beta-Hydrolases"/>
    <property type="match status" value="1"/>
</dbReference>
<comment type="caution">
    <text evidence="2">The sequence shown here is derived from an EMBL/GenBank/DDBJ whole genome shotgun (WGS) entry which is preliminary data.</text>
</comment>
<evidence type="ECO:0000313" key="2">
    <source>
        <dbReference type="EMBL" id="OZI35410.1"/>
    </source>
</evidence>
<reference evidence="2 3" key="1">
    <citation type="submission" date="2017-05" db="EMBL/GenBank/DDBJ databases">
        <title>Complete and WGS of Bordetella genogroups.</title>
        <authorList>
            <person name="Spilker T."/>
            <person name="LiPuma J."/>
        </authorList>
    </citation>
    <scope>NUCLEOTIDE SEQUENCE [LARGE SCALE GENOMIC DNA]</scope>
    <source>
        <strain evidence="2 3">AU17610</strain>
    </source>
</reference>
<dbReference type="Proteomes" id="UP000217005">
    <property type="component" value="Unassembled WGS sequence"/>
</dbReference>
<organism evidence="2 3">
    <name type="scientific">Bordetella genomosp. 1</name>
    <dbReference type="NCBI Taxonomy" id="1395607"/>
    <lineage>
        <taxon>Bacteria</taxon>
        <taxon>Pseudomonadati</taxon>
        <taxon>Pseudomonadota</taxon>
        <taxon>Betaproteobacteria</taxon>
        <taxon>Burkholderiales</taxon>
        <taxon>Alcaligenaceae</taxon>
        <taxon>Bordetella</taxon>
    </lineage>
</organism>
<dbReference type="PRINTS" id="PR00412">
    <property type="entry name" value="EPOXHYDRLASE"/>
</dbReference>
<sequence length="268" mass="28190">MQTLQIANAGAVLAVTTQGQGAPVVFLHANVCDSGMWEAELAATARTHLAVAYDRRGHGQSRAGAEDYSAVGDLLAVLDATAGPAPATLVACSGGARIGVDTALRHPKRVRSLVLVSPTISGAPPPDYPEPVLARMNALKQAEAAGDIEAINRIKAHLFLDGPLQPEGRVGGAVRERFLAMHRRILLGPRAGTDMDAEPAWPQLGKLEAPTLVIWGEYDFPHIQARARALVQGLPRAQGHALRQAAHLPGLEQPAESAALITGFLHAD</sequence>
<feature type="domain" description="AB hydrolase-1" evidence="1">
    <location>
        <begin position="24"/>
        <end position="259"/>
    </location>
</feature>
<evidence type="ECO:0000259" key="1">
    <source>
        <dbReference type="Pfam" id="PF12697"/>
    </source>
</evidence>
<dbReference type="InterPro" id="IPR000639">
    <property type="entry name" value="Epox_hydrolase-like"/>
</dbReference>